<feature type="compositionally biased region" description="Low complexity" evidence="1">
    <location>
        <begin position="312"/>
        <end position="336"/>
    </location>
</feature>
<dbReference type="Proteomes" id="UP000565715">
    <property type="component" value="Unassembled WGS sequence"/>
</dbReference>
<comment type="caution">
    <text evidence="2">The sequence shown here is derived from an EMBL/GenBank/DDBJ whole genome shotgun (WGS) entry which is preliminary data.</text>
</comment>
<feature type="compositionally biased region" description="Low complexity" evidence="1">
    <location>
        <begin position="406"/>
        <end position="436"/>
    </location>
</feature>
<feature type="compositionally biased region" description="Gly residues" evidence="1">
    <location>
        <begin position="379"/>
        <end position="388"/>
    </location>
</feature>
<dbReference type="EMBL" id="JAAXOO010000004">
    <property type="protein sequence ID" value="NKY34779.1"/>
    <property type="molecule type" value="Genomic_DNA"/>
</dbReference>
<feature type="region of interest" description="Disordered" evidence="1">
    <location>
        <begin position="256"/>
        <end position="487"/>
    </location>
</feature>
<dbReference type="AlphaFoldDB" id="A0A846XHU0"/>
<protein>
    <submittedName>
        <fullName evidence="2">Uncharacterized protein</fullName>
    </submittedName>
</protein>
<gene>
    <name evidence="2" type="ORF">HGA13_17100</name>
</gene>
<accession>A0A846XHU0</accession>
<evidence type="ECO:0000256" key="1">
    <source>
        <dbReference type="SAM" id="MobiDB-lite"/>
    </source>
</evidence>
<feature type="compositionally biased region" description="Acidic residues" evidence="1">
    <location>
        <begin position="124"/>
        <end position="135"/>
    </location>
</feature>
<name>A0A846XHU0_9NOCA</name>
<sequence length="836" mass="85385">MAPEQTSPHWDRIVGDNWPQIPPSAWHGLESAAREGAAALNLTDVEQARRAFEETVEQSAGLEYIRMALIALENNPRVFAAALTAAADTFGTLGDIVRRTRNQILDVVENTEDRIDAATRGDNNDDGVEDDEAEAEKDRQATEAILAEAQGDVEDIVAAALRSLGPQGLPRLDDIAEALGQPGPWASGAGPGGAPPAPGTGAPDGGDSWGPGSGTDPGTWHRNPGLDGLVPPDAALGQVLIDYFWDLLTPGPVPADLTQPLPGGEVVGAPDVPTGMPTPAIPGQDAPGQDQTLVGALPPGEGVNVPASETDSSAAGVSAEEAPAAGGSETGGQTEESPAEAESTEELEDSASDSATRTDPEGSGISLEDARTEPPAGETTGGAPGMFGAGLAMGAVSTAGSTGSEPAATRSAASAGGTSPAGSATGSAALPSTPASRGAAGPIEASRGPGATGKMISTANIPGVVAPGGRGPGALPDGDSGGDKRRGAEEAVQGAVGAAMAASAAPAFVVGERVDGDLVLARTLLGGIRAAADPWVVGVDWAVAVLRHPSGVSAFVTSNEGRGWLPARLYLPTELSLPWLWAVAEDSGWEGIADPARVLVEFAIAWGAKSGSKLSALASSQPIDPALGGQLTTVALAGSVGPSEAMDLRTPTAGMLDRLGLTATPRLLDRAVSVPDHSVALRCLEYAVDAHTRVERAGIRAVDAMGAPEIRLRILRALRDGREFAAGWWEEMQDADDLIAATILGHRAVTSRIALGELRPAATDFEPDSELSVLRALTFQRRCNELVLLLGEDRTRQTLRDAVYTHSQILAHPHFVRSPAAAPVPQRGVVSTGTVR</sequence>
<evidence type="ECO:0000313" key="3">
    <source>
        <dbReference type="Proteomes" id="UP000565715"/>
    </source>
</evidence>
<feature type="region of interest" description="Disordered" evidence="1">
    <location>
        <begin position="178"/>
        <end position="226"/>
    </location>
</feature>
<feature type="compositionally biased region" description="Gly residues" evidence="1">
    <location>
        <begin position="202"/>
        <end position="215"/>
    </location>
</feature>
<reference evidence="2 3" key="1">
    <citation type="submission" date="2020-04" db="EMBL/GenBank/DDBJ databases">
        <title>MicrobeNet Type strains.</title>
        <authorList>
            <person name="Nicholson A.C."/>
        </authorList>
    </citation>
    <scope>NUCLEOTIDE SEQUENCE [LARGE SCALE GENOMIC DNA]</scope>
    <source>
        <strain evidence="2 3">DSM 45078</strain>
    </source>
</reference>
<feature type="region of interest" description="Disordered" evidence="1">
    <location>
        <begin position="115"/>
        <end position="138"/>
    </location>
</feature>
<organism evidence="2 3">
    <name type="scientific">Nocardia speluncae</name>
    <dbReference type="NCBI Taxonomy" id="419477"/>
    <lineage>
        <taxon>Bacteria</taxon>
        <taxon>Bacillati</taxon>
        <taxon>Actinomycetota</taxon>
        <taxon>Actinomycetes</taxon>
        <taxon>Mycobacteriales</taxon>
        <taxon>Nocardiaceae</taxon>
        <taxon>Nocardia</taxon>
    </lineage>
</organism>
<dbReference type="RefSeq" id="WP_068050170.1">
    <property type="nucleotide sequence ID" value="NZ_JAAXOO010000004.1"/>
</dbReference>
<keyword evidence="3" id="KW-1185">Reference proteome</keyword>
<feature type="compositionally biased region" description="Acidic residues" evidence="1">
    <location>
        <begin position="337"/>
        <end position="351"/>
    </location>
</feature>
<proteinExistence type="predicted"/>
<evidence type="ECO:0000313" key="2">
    <source>
        <dbReference type="EMBL" id="NKY34779.1"/>
    </source>
</evidence>